<proteinExistence type="predicted"/>
<dbReference type="KEGG" id="geo:Geob_1924"/>
<dbReference type="AlphaFoldDB" id="B9M815"/>
<evidence type="ECO:0000259" key="1">
    <source>
        <dbReference type="Pfam" id="PF14742"/>
    </source>
</evidence>
<keyword evidence="3" id="KW-0378">Hydrolase</keyword>
<dbReference type="STRING" id="316067.Geob_1924"/>
<dbReference type="SUPFAM" id="SSF48208">
    <property type="entry name" value="Six-hairpin glycosidases"/>
    <property type="match status" value="1"/>
</dbReference>
<dbReference type="Pfam" id="PF22422">
    <property type="entry name" value="MGH1-like_GH"/>
    <property type="match status" value="1"/>
</dbReference>
<dbReference type="Gene3D" id="1.50.10.10">
    <property type="match status" value="1"/>
</dbReference>
<dbReference type="eggNOG" id="COG3408">
    <property type="taxonomic scope" value="Bacteria"/>
</dbReference>
<dbReference type="GO" id="GO:0016787">
    <property type="term" value="F:hydrolase activity"/>
    <property type="evidence" value="ECO:0007669"/>
    <property type="project" value="UniProtKB-KW"/>
</dbReference>
<dbReference type="InterPro" id="IPR012341">
    <property type="entry name" value="6hp_glycosidase-like_sf"/>
</dbReference>
<protein>
    <submittedName>
        <fullName evidence="3">Glycoside hydrolase</fullName>
    </submittedName>
</protein>
<dbReference type="InterPro" id="IPR054491">
    <property type="entry name" value="MGH1-like_GH"/>
</dbReference>
<organism evidence="3 4">
    <name type="scientific">Geotalea daltonii (strain DSM 22248 / JCM 15807 / FRC-32)</name>
    <name type="common">Geobacter daltonii</name>
    <dbReference type="NCBI Taxonomy" id="316067"/>
    <lineage>
        <taxon>Bacteria</taxon>
        <taxon>Pseudomonadati</taxon>
        <taxon>Thermodesulfobacteriota</taxon>
        <taxon>Desulfuromonadia</taxon>
        <taxon>Geobacterales</taxon>
        <taxon>Geobacteraceae</taxon>
        <taxon>Geotalea</taxon>
    </lineage>
</organism>
<evidence type="ECO:0000259" key="2">
    <source>
        <dbReference type="Pfam" id="PF22422"/>
    </source>
</evidence>
<dbReference type="OrthoDB" id="9761875at2"/>
<reference evidence="3 4" key="1">
    <citation type="submission" date="2009-01" db="EMBL/GenBank/DDBJ databases">
        <title>Complete sequence of Geobacter sp. FRC-32.</title>
        <authorList>
            <consortium name="US DOE Joint Genome Institute"/>
            <person name="Lucas S."/>
            <person name="Copeland A."/>
            <person name="Lapidus A."/>
            <person name="Glavina del Rio T."/>
            <person name="Dalin E."/>
            <person name="Tice H."/>
            <person name="Bruce D."/>
            <person name="Goodwin L."/>
            <person name="Pitluck S."/>
            <person name="Saunders E."/>
            <person name="Brettin T."/>
            <person name="Detter J.C."/>
            <person name="Han C."/>
            <person name="Larimer F."/>
            <person name="Land M."/>
            <person name="Hauser L."/>
            <person name="Kyrpides N."/>
            <person name="Ovchinnikova G."/>
            <person name="Kostka J."/>
            <person name="Richardson P."/>
        </authorList>
    </citation>
    <scope>NUCLEOTIDE SEQUENCE [LARGE SCALE GENOMIC DNA]</scope>
    <source>
        <strain evidence="4">DSM 22248 / JCM 15807 / FRC-32</strain>
    </source>
</reference>
<dbReference type="Pfam" id="PF14742">
    <property type="entry name" value="GDE_N_bis"/>
    <property type="match status" value="1"/>
</dbReference>
<name>B9M815_GEODF</name>
<accession>B9M815</accession>
<evidence type="ECO:0000313" key="3">
    <source>
        <dbReference type="EMBL" id="ACM20281.1"/>
    </source>
</evidence>
<dbReference type="InterPro" id="IPR008928">
    <property type="entry name" value="6-hairpin_glycosidase_sf"/>
</dbReference>
<dbReference type="EMBL" id="CP001390">
    <property type="protein sequence ID" value="ACM20281.1"/>
    <property type="molecule type" value="Genomic_DNA"/>
</dbReference>
<feature type="domain" description="Mannosylglycerate hydrolase MGH1-like glycoside hydrolase" evidence="2">
    <location>
        <begin position="305"/>
        <end position="602"/>
    </location>
</feature>
<dbReference type="Proteomes" id="UP000007721">
    <property type="component" value="Chromosome"/>
</dbReference>
<sequence>MQEVIQIEDQYYILATSDRGADRTRVLKEGETFAIFDCHGDIQPLGLGEQGIFHEGTRFLSKLELRFAGIRPLLLGSTINKQNEFLSVDLMNPDFMADDLQIRRDSIHIYRTKFIWKGKCFEQLRMTNFSLEPLSIPFTIQFAADFADIFEVRGNKRKKRGRLMPVVPEASAVNLSYQGLDGQARTTRLDFSPTPLKVGKDEVHYRVSLEPKESVCIQITVSCECRECERFSGTFEEAFQEAAVNIADLKAGYCEITTDNEHFNLLLSRSQSDLLMMTSKTPHGIYPYAGVPWFSTTFGRDGIITALEVLWVNPGIARGVLSFLAKTQATAIDAEKDAEPGKIIHETRLGEMAALGEIPFGFYYGSVDSTPLFIVLAGAYYRRTGDREFIAGIWENILAALKWIDTYGDADGDGFVEYARHSHHGLLQQGWKDSNDSVFHADGTLAEAPIALCEVQGYVYDAKNSAAILALVMGEESMAARLRKEAEALQQKFNEVFWCDDISFYALALDGQKRPCRVRSSNVGHCLFSGIADFSRAGIIADQLLSEPFYSGWGVRTIANTEKRYNPMSYHNGSIWPHDNALVACGIARYGFTSHAILILEGIFNASLAMDLHRLPELYCGFKRREDLSPILYPMACAPQAWAAASVYLLLQSCMGLEIDAGNRRLRFTYPVLPPFLNEVEIKKLSVGDSRVDIMLRRYQNDVSVNVLRKEGPVEVIITK</sequence>
<dbReference type="InterPro" id="IPR032856">
    <property type="entry name" value="GDE_N_bis"/>
</dbReference>
<evidence type="ECO:0000313" key="4">
    <source>
        <dbReference type="Proteomes" id="UP000007721"/>
    </source>
</evidence>
<gene>
    <name evidence="3" type="ordered locus">Geob_1924</name>
</gene>
<dbReference type="GO" id="GO:0005975">
    <property type="term" value="P:carbohydrate metabolic process"/>
    <property type="evidence" value="ECO:0007669"/>
    <property type="project" value="InterPro"/>
</dbReference>
<feature type="domain" description="Putative glycogen debranching enzyme N-terminal" evidence="1">
    <location>
        <begin position="27"/>
        <end position="219"/>
    </location>
</feature>
<dbReference type="HOGENOM" id="CLU_019216_1_0_7"/>
<keyword evidence="4" id="KW-1185">Reference proteome</keyword>
<dbReference type="RefSeq" id="WP_012647010.1">
    <property type="nucleotide sequence ID" value="NC_011979.1"/>
</dbReference>